<accession>A0A8E2LD78</accession>
<reference evidence="2 3" key="1">
    <citation type="submission" date="2017-01" db="EMBL/GenBank/DDBJ databases">
        <title>Draft genome sequence of Bacillus oleronius.</title>
        <authorList>
            <person name="Allam M."/>
        </authorList>
    </citation>
    <scope>NUCLEOTIDE SEQUENCE [LARGE SCALE GENOMIC DNA]</scope>
    <source>
        <strain evidence="2 3">DSM 9356</strain>
    </source>
</reference>
<dbReference type="Proteomes" id="UP000189761">
    <property type="component" value="Unassembled WGS sequence"/>
</dbReference>
<keyword evidence="3" id="KW-1185">Reference proteome</keyword>
<dbReference type="GO" id="GO:0032259">
    <property type="term" value="P:methylation"/>
    <property type="evidence" value="ECO:0007669"/>
    <property type="project" value="UniProtKB-KW"/>
</dbReference>
<evidence type="ECO:0000313" key="2">
    <source>
        <dbReference type="EMBL" id="OOP65829.1"/>
    </source>
</evidence>
<comment type="caution">
    <text evidence="2">The sequence shown here is derived from an EMBL/GenBank/DDBJ whole genome shotgun (WGS) entry which is preliminary data.</text>
</comment>
<gene>
    <name evidence="2" type="ORF">BWZ43_24185</name>
</gene>
<feature type="domain" description="Methyltransferase type 11" evidence="1">
    <location>
        <begin position="50"/>
        <end position="144"/>
    </location>
</feature>
<keyword evidence="2" id="KW-0489">Methyltransferase</keyword>
<name>A0A8E2LD78_9BACI</name>
<dbReference type="InterPro" id="IPR013216">
    <property type="entry name" value="Methyltransf_11"/>
</dbReference>
<dbReference type="EMBL" id="MTLA01000443">
    <property type="protein sequence ID" value="OOP65829.1"/>
    <property type="molecule type" value="Genomic_DNA"/>
</dbReference>
<evidence type="ECO:0000313" key="3">
    <source>
        <dbReference type="Proteomes" id="UP000189761"/>
    </source>
</evidence>
<proteinExistence type="predicted"/>
<dbReference type="Gene3D" id="3.40.50.150">
    <property type="entry name" value="Vaccinia Virus protein VP39"/>
    <property type="match status" value="1"/>
</dbReference>
<dbReference type="GO" id="GO:0008757">
    <property type="term" value="F:S-adenosylmethionine-dependent methyltransferase activity"/>
    <property type="evidence" value="ECO:0007669"/>
    <property type="project" value="InterPro"/>
</dbReference>
<evidence type="ECO:0000259" key="1">
    <source>
        <dbReference type="Pfam" id="PF08241"/>
    </source>
</evidence>
<dbReference type="InterPro" id="IPR029063">
    <property type="entry name" value="SAM-dependent_MTases_sf"/>
</dbReference>
<sequence>MAYKDSSAYDNNLFFEQYMKRRHREESPNIIIEKPALLELIGDVNDQVILDLGCGDASLGIEFIKSNCRSYTGIDGSKNMYQKALQNLYGTVGEVFLTSMLDYTYPRNSFDIVTSQLAIHYIEDIHKLFEKVYETLKVDGRFIFSVQHPILTSSVESMTTNGKRTNWLVDHYFYSGKRVEPWIGEQVIKFHRTIEEYFVTLQKSGFVIEGLKEATPVKENFKRIEEYERRMRIPLFLLFSCRKPSH</sequence>
<dbReference type="PANTHER" id="PTHR43861">
    <property type="entry name" value="TRANS-ACONITATE 2-METHYLTRANSFERASE-RELATED"/>
    <property type="match status" value="1"/>
</dbReference>
<organism evidence="2 3">
    <name type="scientific">Heyndrickxia oleronia</name>
    <dbReference type="NCBI Taxonomy" id="38875"/>
    <lineage>
        <taxon>Bacteria</taxon>
        <taxon>Bacillati</taxon>
        <taxon>Bacillota</taxon>
        <taxon>Bacilli</taxon>
        <taxon>Bacillales</taxon>
        <taxon>Bacillaceae</taxon>
        <taxon>Heyndrickxia</taxon>
    </lineage>
</organism>
<dbReference type="SUPFAM" id="SSF53335">
    <property type="entry name" value="S-adenosyl-L-methionine-dependent methyltransferases"/>
    <property type="match status" value="1"/>
</dbReference>
<dbReference type="RefSeq" id="WP_071975867.1">
    <property type="nucleotide sequence ID" value="NZ_CP065424.1"/>
</dbReference>
<keyword evidence="2" id="KW-0808">Transferase</keyword>
<dbReference type="CDD" id="cd02440">
    <property type="entry name" value="AdoMet_MTases"/>
    <property type="match status" value="1"/>
</dbReference>
<dbReference type="Pfam" id="PF08241">
    <property type="entry name" value="Methyltransf_11"/>
    <property type="match status" value="1"/>
</dbReference>
<protein>
    <submittedName>
        <fullName evidence="2">SAM-dependent methyltransferase</fullName>
    </submittedName>
</protein>
<dbReference type="AlphaFoldDB" id="A0A8E2LD78"/>